<name>A0A0F9NX05_9ZZZZ</name>
<organism evidence="1">
    <name type="scientific">marine sediment metagenome</name>
    <dbReference type="NCBI Taxonomy" id="412755"/>
    <lineage>
        <taxon>unclassified sequences</taxon>
        <taxon>metagenomes</taxon>
        <taxon>ecological metagenomes</taxon>
    </lineage>
</organism>
<sequence length="62" mass="7328">MTIRNDWVGHLRQYTLKELRRRQNITKQQIVIAYNSKKTTALTELQNMADSLTEAVYLNEFA</sequence>
<evidence type="ECO:0000313" key="1">
    <source>
        <dbReference type="EMBL" id="KKN22354.1"/>
    </source>
</evidence>
<comment type="caution">
    <text evidence="1">The sequence shown here is derived from an EMBL/GenBank/DDBJ whole genome shotgun (WGS) entry which is preliminary data.</text>
</comment>
<gene>
    <name evidence="1" type="ORF">LCGC14_0916200</name>
</gene>
<protein>
    <submittedName>
        <fullName evidence="1">Uncharacterized protein</fullName>
    </submittedName>
</protein>
<reference evidence="1" key="1">
    <citation type="journal article" date="2015" name="Nature">
        <title>Complex archaea that bridge the gap between prokaryotes and eukaryotes.</title>
        <authorList>
            <person name="Spang A."/>
            <person name="Saw J.H."/>
            <person name="Jorgensen S.L."/>
            <person name="Zaremba-Niedzwiedzka K."/>
            <person name="Martijn J."/>
            <person name="Lind A.E."/>
            <person name="van Eijk R."/>
            <person name="Schleper C."/>
            <person name="Guy L."/>
            <person name="Ettema T.J."/>
        </authorList>
    </citation>
    <scope>NUCLEOTIDE SEQUENCE</scope>
</reference>
<proteinExistence type="predicted"/>
<dbReference type="AlphaFoldDB" id="A0A0F9NX05"/>
<dbReference type="EMBL" id="LAZR01003070">
    <property type="protein sequence ID" value="KKN22354.1"/>
    <property type="molecule type" value="Genomic_DNA"/>
</dbReference>
<accession>A0A0F9NX05</accession>